<feature type="domain" description="MobA-like NTP transferase" evidence="2">
    <location>
        <begin position="7"/>
        <end position="156"/>
    </location>
</feature>
<dbReference type="PANTHER" id="PTHR19136:SF81">
    <property type="entry name" value="MOLYBDENUM COFACTOR GUANYLYLTRANSFERASE"/>
    <property type="match status" value="1"/>
</dbReference>
<dbReference type="Gene3D" id="3.90.550.10">
    <property type="entry name" value="Spore Coat Polysaccharide Biosynthesis Protein SpsA, Chain A"/>
    <property type="match status" value="1"/>
</dbReference>
<reference evidence="3" key="1">
    <citation type="submission" date="2023-06" db="EMBL/GenBank/DDBJ databases">
        <title>Sysu t00192.</title>
        <authorList>
            <person name="Gao L."/>
            <person name="Fang B.-Z."/>
            <person name="Li W.-J."/>
        </authorList>
    </citation>
    <scope>NUCLEOTIDE SEQUENCE</scope>
    <source>
        <strain evidence="3">SYSU T00192</strain>
    </source>
</reference>
<evidence type="ECO:0000259" key="2">
    <source>
        <dbReference type="Pfam" id="PF12804"/>
    </source>
</evidence>
<keyword evidence="4" id="KW-1185">Reference proteome</keyword>
<evidence type="ECO:0000313" key="3">
    <source>
        <dbReference type="EMBL" id="MDN4476535.1"/>
    </source>
</evidence>
<dbReference type="EMBL" id="JAUHPW010000009">
    <property type="protein sequence ID" value="MDN4476535.1"/>
    <property type="molecule type" value="Genomic_DNA"/>
</dbReference>
<dbReference type="PANTHER" id="PTHR19136">
    <property type="entry name" value="MOLYBDENUM COFACTOR GUANYLYLTRANSFERASE"/>
    <property type="match status" value="1"/>
</dbReference>
<dbReference type="GO" id="GO:0016740">
    <property type="term" value="F:transferase activity"/>
    <property type="evidence" value="ECO:0007669"/>
    <property type="project" value="UniProtKB-KW"/>
</dbReference>
<evidence type="ECO:0000256" key="1">
    <source>
        <dbReference type="ARBA" id="ARBA00022679"/>
    </source>
</evidence>
<dbReference type="Pfam" id="PF12804">
    <property type="entry name" value="NTP_transf_3"/>
    <property type="match status" value="1"/>
</dbReference>
<name>A0ABT8GBL0_9MICO</name>
<dbReference type="SUPFAM" id="SSF53448">
    <property type="entry name" value="Nucleotide-diphospho-sugar transferases"/>
    <property type="match status" value="1"/>
</dbReference>
<organism evidence="3 4">
    <name type="scientific">Demequina litoralis</name>
    <dbReference type="NCBI Taxonomy" id="3051660"/>
    <lineage>
        <taxon>Bacteria</taxon>
        <taxon>Bacillati</taxon>
        <taxon>Actinomycetota</taxon>
        <taxon>Actinomycetes</taxon>
        <taxon>Micrococcales</taxon>
        <taxon>Demequinaceae</taxon>
        <taxon>Demequina</taxon>
    </lineage>
</organism>
<dbReference type="Proteomes" id="UP001172728">
    <property type="component" value="Unassembled WGS sequence"/>
</dbReference>
<proteinExistence type="predicted"/>
<accession>A0ABT8GBL0</accession>
<dbReference type="RefSeq" id="WP_301134931.1">
    <property type="nucleotide sequence ID" value="NZ_JAUHPW010000009.1"/>
</dbReference>
<dbReference type="InterPro" id="IPR029044">
    <property type="entry name" value="Nucleotide-diphossugar_trans"/>
</dbReference>
<sequence>MADRWDAIVVAGGRGSRLGGVSKPELVVGGSTLLERALDAVAGAASVVVVGGPRAEGVRWTVEEPAGGGPAAAVAAGIAELAREREPAPVTAVLGVDTPLAGEVLPPLLDAAADDRGAWAVDAGGFAQQLLAVYPTSMLAERCTGDLAGTSLRRLVEGIPMAGLSASGDLARDLDTREDEDYWKERLG</sequence>
<comment type="caution">
    <text evidence="3">The sequence shown here is derived from an EMBL/GenBank/DDBJ whole genome shotgun (WGS) entry which is preliminary data.</text>
</comment>
<gene>
    <name evidence="3" type="ORF">QQX09_11780</name>
</gene>
<dbReference type="InterPro" id="IPR025877">
    <property type="entry name" value="MobA-like_NTP_Trfase"/>
</dbReference>
<keyword evidence="1 3" id="KW-0808">Transferase</keyword>
<evidence type="ECO:0000313" key="4">
    <source>
        <dbReference type="Proteomes" id="UP001172728"/>
    </source>
</evidence>
<protein>
    <submittedName>
        <fullName evidence="3">NTP transferase domain-containing protein</fullName>
    </submittedName>
</protein>